<dbReference type="InterPro" id="IPR029044">
    <property type="entry name" value="Nucleotide-diphossugar_trans"/>
</dbReference>
<keyword evidence="2" id="KW-0328">Glycosyltransferase</keyword>
<sequence>MSVFTSLCLIVKDEEKVLRRCLESVSGIVDEIILVDTGSSDNTKEIAAEFTDHIYHYDWTNNFAEARNFAASKANGQWILVLDADEYVDRDNLQASIDELKKDAGAYDVYATNILNFLGEDGTNIAQNRHARVYKNNGEIQYFRAIHEQLESTNPSGINMGVSSLLIYHTGYMKSVVREKGKSGRNLQIIDKEMNAKSDEAFDLYNYGNEMSVLGHPEKALDAYIKAYQKKTSFHHDWVPVCLLSIVEKLIALERYNDALTVIQDAGAMFSDAADFQYYRGLIYFRQKRYDEAKAVFSHIVLNAKHFTRVIKSPDFKDYIPSKALAFIYEEENNFQSAVKYHTSALNHNRYCLETLYRLIKILTKFHTEAEIFTFLSEKVLSTPNTEVLRKLVAFALNIGKPALAQRLVKRYFAADLLMNRAVDLKAGLSAQSNTPITAELYDAPVLVYGLKLSMLDYADLFLLYFATEDAGLRSDLKKLLSNESLISLLEAVENNESLKGKNVNAAHYVNILEKCIVFNQFELFNKLVPLRTELTDSVGGKIAGLLYRSGYVDESIEFYSEADENDLDEQDFENVIKWLISKDNGSEAQRISMVALKKYKFNFYFHKQAINLSVKRSLINQKLVKKAKEIFGETEWLAAYSKS</sequence>
<dbReference type="Proteomes" id="UP001141950">
    <property type="component" value="Unassembled WGS sequence"/>
</dbReference>
<dbReference type="Gene3D" id="1.25.40.10">
    <property type="entry name" value="Tetratricopeptide repeat domain"/>
    <property type="match status" value="1"/>
</dbReference>
<dbReference type="CDD" id="cd02511">
    <property type="entry name" value="Beta4Glucosyltransferase"/>
    <property type="match status" value="1"/>
</dbReference>
<dbReference type="EC" id="2.4.-.-" evidence="2"/>
<dbReference type="RefSeq" id="WP_257450482.1">
    <property type="nucleotide sequence ID" value="NZ_JANIPJ010000019.1"/>
</dbReference>
<proteinExistence type="predicted"/>
<dbReference type="Pfam" id="PF00535">
    <property type="entry name" value="Glycos_transf_2"/>
    <property type="match status" value="1"/>
</dbReference>
<evidence type="ECO:0000259" key="1">
    <source>
        <dbReference type="Pfam" id="PF00535"/>
    </source>
</evidence>
<dbReference type="SUPFAM" id="SSF48452">
    <property type="entry name" value="TPR-like"/>
    <property type="match status" value="1"/>
</dbReference>
<dbReference type="SUPFAM" id="SSF53448">
    <property type="entry name" value="Nucleotide-diphospho-sugar transferases"/>
    <property type="match status" value="1"/>
</dbReference>
<dbReference type="InterPro" id="IPR019734">
    <property type="entry name" value="TPR_rpt"/>
</dbReference>
<evidence type="ECO:0000313" key="3">
    <source>
        <dbReference type="Proteomes" id="UP001141950"/>
    </source>
</evidence>
<dbReference type="PANTHER" id="PTHR43630">
    <property type="entry name" value="POLY-BETA-1,6-N-ACETYL-D-GLUCOSAMINE SYNTHASE"/>
    <property type="match status" value="1"/>
</dbReference>
<reference evidence="2" key="1">
    <citation type="submission" date="2022-08" db="EMBL/GenBank/DDBJ databases">
        <title>The genomic sequence of strain Paenibacillus sp. SCIV0701.</title>
        <authorList>
            <person name="Zhao H."/>
        </authorList>
    </citation>
    <scope>NUCLEOTIDE SEQUENCE</scope>
    <source>
        <strain evidence="2">SCIV0701</strain>
    </source>
</reference>
<dbReference type="AlphaFoldDB" id="A0A9X2MVR5"/>
<protein>
    <submittedName>
        <fullName evidence="2">Glycosyltransferase</fullName>
        <ecNumber evidence="2">2.4.-.-</ecNumber>
    </submittedName>
</protein>
<name>A0A9X2MVR5_9BACL</name>
<dbReference type="InterPro" id="IPR011990">
    <property type="entry name" value="TPR-like_helical_dom_sf"/>
</dbReference>
<feature type="domain" description="Glycosyltransferase 2-like" evidence="1">
    <location>
        <begin position="6"/>
        <end position="124"/>
    </location>
</feature>
<evidence type="ECO:0000313" key="2">
    <source>
        <dbReference type="EMBL" id="MCR2806731.1"/>
    </source>
</evidence>
<dbReference type="SMART" id="SM00028">
    <property type="entry name" value="TPR"/>
    <property type="match status" value="3"/>
</dbReference>
<dbReference type="InterPro" id="IPR001173">
    <property type="entry name" value="Glyco_trans_2-like"/>
</dbReference>
<dbReference type="Gene3D" id="3.90.550.10">
    <property type="entry name" value="Spore Coat Polysaccharide Biosynthesis Protein SpsA, Chain A"/>
    <property type="match status" value="1"/>
</dbReference>
<gene>
    <name evidence="2" type="ORF">NQZ67_22880</name>
</gene>
<dbReference type="PANTHER" id="PTHR43630:SF2">
    <property type="entry name" value="GLYCOSYLTRANSFERASE"/>
    <property type="match status" value="1"/>
</dbReference>
<dbReference type="EMBL" id="JANIPJ010000019">
    <property type="protein sequence ID" value="MCR2806731.1"/>
    <property type="molecule type" value="Genomic_DNA"/>
</dbReference>
<keyword evidence="2" id="KW-0808">Transferase</keyword>
<comment type="caution">
    <text evidence="2">The sequence shown here is derived from an EMBL/GenBank/DDBJ whole genome shotgun (WGS) entry which is preliminary data.</text>
</comment>
<keyword evidence="3" id="KW-1185">Reference proteome</keyword>
<dbReference type="GO" id="GO:0016757">
    <property type="term" value="F:glycosyltransferase activity"/>
    <property type="evidence" value="ECO:0007669"/>
    <property type="project" value="UniProtKB-KW"/>
</dbReference>
<accession>A0A9X2MVR5</accession>
<organism evidence="2 3">
    <name type="scientific">Paenibacillus soyae</name>
    <dbReference type="NCBI Taxonomy" id="2969249"/>
    <lineage>
        <taxon>Bacteria</taxon>
        <taxon>Bacillati</taxon>
        <taxon>Bacillota</taxon>
        <taxon>Bacilli</taxon>
        <taxon>Bacillales</taxon>
        <taxon>Paenibacillaceae</taxon>
        <taxon>Paenibacillus</taxon>
    </lineage>
</organism>